<reference evidence="5" key="1">
    <citation type="submission" date="2018-06" db="EMBL/GenBank/DDBJ databases">
        <authorList>
            <person name="Zhirakovskaya E."/>
        </authorList>
    </citation>
    <scope>NUCLEOTIDE SEQUENCE</scope>
</reference>
<protein>
    <submittedName>
        <fullName evidence="5">16S rRNA (Cytosine(1402)-N(4))-methyltransferase</fullName>
        <ecNumber evidence="5">2.1.1.199</ecNumber>
    </submittedName>
</protein>
<keyword evidence="2 5" id="KW-0489">Methyltransferase</keyword>
<comment type="similarity">
    <text evidence="1">Belongs to the methyltransferase superfamily. RsmH family.</text>
</comment>
<proteinExistence type="inferred from homology"/>
<dbReference type="GO" id="GO:0070475">
    <property type="term" value="P:rRNA base methylation"/>
    <property type="evidence" value="ECO:0007669"/>
    <property type="project" value="TreeGrafter"/>
</dbReference>
<accession>A0A3B0ZH91</accession>
<evidence type="ECO:0000313" key="5">
    <source>
        <dbReference type="EMBL" id="VAW87603.1"/>
    </source>
</evidence>
<dbReference type="NCBIfam" id="TIGR00006">
    <property type="entry name" value="16S rRNA (cytosine(1402)-N(4))-methyltransferase RsmH"/>
    <property type="match status" value="1"/>
</dbReference>
<dbReference type="EC" id="2.1.1.199" evidence="5"/>
<name>A0A3B0ZH91_9ZZZZ</name>
<dbReference type="SUPFAM" id="SSF53335">
    <property type="entry name" value="S-adenosyl-L-methionine-dependent methyltransferases"/>
    <property type="match status" value="1"/>
</dbReference>
<dbReference type="GO" id="GO:0005737">
    <property type="term" value="C:cytoplasm"/>
    <property type="evidence" value="ECO:0007669"/>
    <property type="project" value="TreeGrafter"/>
</dbReference>
<evidence type="ECO:0000256" key="3">
    <source>
        <dbReference type="ARBA" id="ARBA00022679"/>
    </source>
</evidence>
<evidence type="ECO:0000256" key="4">
    <source>
        <dbReference type="ARBA" id="ARBA00022691"/>
    </source>
</evidence>
<dbReference type="PANTHER" id="PTHR11265:SF0">
    <property type="entry name" value="12S RRNA N4-METHYLCYTIDINE METHYLTRANSFERASE"/>
    <property type="match status" value="1"/>
</dbReference>
<evidence type="ECO:0000256" key="2">
    <source>
        <dbReference type="ARBA" id="ARBA00022603"/>
    </source>
</evidence>
<sequence>MSEFSHYSVLLHEAVDSLNIQPDGVYIDGTFGRGGHSVEILKALGPQGRLIGFDKDDQAVAAAAERFGDDSRFTMIKGSFASMGEQLAAMGLAGKVNGIFLDLGVSSPQIDDAARGFSFRLDGPLDMRMASTGISAAEWIASVERQDLADAIREYGEERFAWKIAGAIVAARDEAAIETTGQLADIIRTASPTREHRIDAATRSFQGIRIYINRELDDLKDCLEQIFDLLVVGGRLSVISFHSLEDRIVKHFIREHAKADVYPRGLPVRDDEMRKPPLKAIGKAVKASKNEIAENVRSRSAVMRTAEKQ</sequence>
<keyword evidence="4" id="KW-0949">S-adenosyl-L-methionine</keyword>
<dbReference type="SUPFAM" id="SSF81799">
    <property type="entry name" value="Putative methyltransferase TM0872, insert domain"/>
    <property type="match status" value="1"/>
</dbReference>
<dbReference type="Pfam" id="PF01795">
    <property type="entry name" value="Methyltransf_5"/>
    <property type="match status" value="1"/>
</dbReference>
<dbReference type="HAMAP" id="MF_01007">
    <property type="entry name" value="16SrRNA_methyltr_H"/>
    <property type="match status" value="1"/>
</dbReference>
<dbReference type="InterPro" id="IPR029063">
    <property type="entry name" value="SAM-dependent_MTases_sf"/>
</dbReference>
<dbReference type="EMBL" id="UOFP01000191">
    <property type="protein sequence ID" value="VAW87603.1"/>
    <property type="molecule type" value="Genomic_DNA"/>
</dbReference>
<keyword evidence="3 5" id="KW-0808">Transferase</keyword>
<dbReference type="Gene3D" id="1.10.150.170">
    <property type="entry name" value="Putative methyltransferase TM0872, insert domain"/>
    <property type="match status" value="1"/>
</dbReference>
<dbReference type="InterPro" id="IPR002903">
    <property type="entry name" value="RsmH"/>
</dbReference>
<organism evidence="5">
    <name type="scientific">hydrothermal vent metagenome</name>
    <dbReference type="NCBI Taxonomy" id="652676"/>
    <lineage>
        <taxon>unclassified sequences</taxon>
        <taxon>metagenomes</taxon>
        <taxon>ecological metagenomes</taxon>
    </lineage>
</organism>
<evidence type="ECO:0000256" key="1">
    <source>
        <dbReference type="ARBA" id="ARBA00010396"/>
    </source>
</evidence>
<dbReference type="Gene3D" id="3.40.50.150">
    <property type="entry name" value="Vaccinia Virus protein VP39"/>
    <property type="match status" value="1"/>
</dbReference>
<dbReference type="PIRSF" id="PIRSF004486">
    <property type="entry name" value="MraW"/>
    <property type="match status" value="1"/>
</dbReference>
<dbReference type="InterPro" id="IPR023397">
    <property type="entry name" value="SAM-dep_MeTrfase_MraW_recog"/>
</dbReference>
<dbReference type="AlphaFoldDB" id="A0A3B0ZH91"/>
<dbReference type="GO" id="GO:0071424">
    <property type="term" value="F:rRNA (cytosine-N4-)-methyltransferase activity"/>
    <property type="evidence" value="ECO:0007669"/>
    <property type="project" value="TreeGrafter"/>
</dbReference>
<gene>
    <name evidence="5" type="ORF">MNBD_GAMMA18-1441</name>
</gene>
<dbReference type="PANTHER" id="PTHR11265">
    <property type="entry name" value="S-ADENOSYL-METHYLTRANSFERASE MRAW"/>
    <property type="match status" value="1"/>
</dbReference>